<dbReference type="Proteomes" id="UP000241890">
    <property type="component" value="Unassembled WGS sequence"/>
</dbReference>
<organism evidence="4 5">
    <name type="scientific">Hondaea fermentalgiana</name>
    <dbReference type="NCBI Taxonomy" id="2315210"/>
    <lineage>
        <taxon>Eukaryota</taxon>
        <taxon>Sar</taxon>
        <taxon>Stramenopiles</taxon>
        <taxon>Bigyra</taxon>
        <taxon>Labyrinthulomycetes</taxon>
        <taxon>Thraustochytrida</taxon>
        <taxon>Thraustochytriidae</taxon>
        <taxon>Hondaea</taxon>
    </lineage>
</organism>
<protein>
    <submittedName>
        <fullName evidence="4">Interferon-related developmental regulator 1</fullName>
    </submittedName>
</protein>
<comment type="caution">
    <text evidence="4">The sequence shown here is derived from an EMBL/GenBank/DDBJ whole genome shotgun (WGS) entry which is preliminary data.</text>
</comment>
<dbReference type="EMBL" id="BEYU01000022">
    <property type="protein sequence ID" value="GBG26705.1"/>
    <property type="molecule type" value="Genomic_DNA"/>
</dbReference>
<dbReference type="Pfam" id="PF05004">
    <property type="entry name" value="IFRD"/>
    <property type="match status" value="1"/>
</dbReference>
<dbReference type="InterPro" id="IPR011989">
    <property type="entry name" value="ARM-like"/>
</dbReference>
<accession>A0A2R5G830</accession>
<evidence type="ECO:0000259" key="3">
    <source>
        <dbReference type="Pfam" id="PF05004"/>
    </source>
</evidence>
<feature type="compositionally biased region" description="Acidic residues" evidence="2">
    <location>
        <begin position="252"/>
        <end position="267"/>
    </location>
</feature>
<evidence type="ECO:0000313" key="4">
    <source>
        <dbReference type="EMBL" id="GBG26705.1"/>
    </source>
</evidence>
<keyword evidence="5" id="KW-1185">Reference proteome</keyword>
<dbReference type="InterPro" id="IPR039777">
    <property type="entry name" value="IFRD"/>
</dbReference>
<proteinExistence type="inferred from homology"/>
<reference evidence="4 5" key="1">
    <citation type="submission" date="2017-12" db="EMBL/GenBank/DDBJ databases">
        <title>Sequencing, de novo assembly and annotation of complete genome of a new Thraustochytrid species, strain FCC1311.</title>
        <authorList>
            <person name="Sedici K."/>
            <person name="Godart F."/>
            <person name="Aiese Cigliano R."/>
            <person name="Sanseverino W."/>
            <person name="Barakat M."/>
            <person name="Ortet P."/>
            <person name="Marechal E."/>
            <person name="Cagnac O."/>
            <person name="Amato A."/>
        </authorList>
    </citation>
    <scope>NUCLEOTIDE SEQUENCE [LARGE SCALE GENOMIC DNA]</scope>
</reference>
<dbReference type="InterPro" id="IPR016024">
    <property type="entry name" value="ARM-type_fold"/>
</dbReference>
<dbReference type="InParanoid" id="A0A2R5G830"/>
<dbReference type="PANTHER" id="PTHR12354">
    <property type="entry name" value="INTERFERON-RELATED DEVELOPMENTAL REGULATOR"/>
    <property type="match status" value="1"/>
</dbReference>
<dbReference type="Gene3D" id="1.25.10.10">
    <property type="entry name" value="Leucine-rich Repeat Variant"/>
    <property type="match status" value="1"/>
</dbReference>
<evidence type="ECO:0000256" key="2">
    <source>
        <dbReference type="SAM" id="MobiDB-lite"/>
    </source>
</evidence>
<dbReference type="PANTHER" id="PTHR12354:SF1">
    <property type="entry name" value="INTERFERON-RELATED DEVELOPMENTAL REGULATOR 1"/>
    <property type="match status" value="1"/>
</dbReference>
<sequence length="472" mass="50686">MARGDQRRRGRHGSDQEQHGAHEAGDADADAGAASAQDNVRVWVDELSEKGKATRLHGLGMLADHLRRQPASHAGAGEGKDAAGLEGTLDTLLRAVPSLLRNKASEAEFTACCRLVEVLALVLGTEGKRALFVETYDPLRAAVGKDGKTAVRTGAAIRALAMLAALCSEDDGPFWATMEQAEALIADYVADEPKVAALQAWGFLASLADGAELRARTPALRAIFAPLLAHECPDVRADAGENLAMLIAMDRDADDAEDDEDEEESEEDKEKASTPNASSTEAESKVVEQGLEVEDASQFVTSSTIENGDPDAELVATLEDLAHQNEKNVTKRSLREQRARFRDILGSVRDGVDPELKLSLDKVSVQLEGWSELKRAGYLRDVLGEGLEAHTKVNAGVQSLLNLRGKHLDESYFAADGHLVGTDGAAFYGSCARVAANKQRNRSRHKARDHREAIKSDFLHAEASGGDVLTAE</sequence>
<dbReference type="AlphaFoldDB" id="A0A2R5G830"/>
<comment type="similarity">
    <text evidence="1">Belongs to the IFRD family.</text>
</comment>
<feature type="region of interest" description="Disordered" evidence="2">
    <location>
        <begin position="252"/>
        <end position="288"/>
    </location>
</feature>
<evidence type="ECO:0000256" key="1">
    <source>
        <dbReference type="ARBA" id="ARBA00008828"/>
    </source>
</evidence>
<feature type="domain" description="Interferon-related developmental regulator N-terminal" evidence="3">
    <location>
        <begin position="18"/>
        <end position="348"/>
    </location>
</feature>
<feature type="region of interest" description="Disordered" evidence="2">
    <location>
        <begin position="1"/>
        <end position="35"/>
    </location>
</feature>
<gene>
    <name evidence="4" type="ORF">FCC1311_029262</name>
</gene>
<dbReference type="OrthoDB" id="18978at2759"/>
<evidence type="ECO:0000313" key="5">
    <source>
        <dbReference type="Proteomes" id="UP000241890"/>
    </source>
</evidence>
<dbReference type="InterPro" id="IPR007701">
    <property type="entry name" value="Interferon-rel_develop_reg_N"/>
</dbReference>
<feature type="compositionally biased region" description="Basic and acidic residues" evidence="2">
    <location>
        <begin position="1"/>
        <end position="25"/>
    </location>
</feature>
<name>A0A2R5G830_9STRA</name>
<dbReference type="SUPFAM" id="SSF48371">
    <property type="entry name" value="ARM repeat"/>
    <property type="match status" value="1"/>
</dbReference>